<dbReference type="EMBL" id="MPGH01000014">
    <property type="protein sequence ID" value="OLN96778.1"/>
    <property type="molecule type" value="Genomic_DNA"/>
</dbReference>
<name>A0A1Q8S5P1_9PEZI</name>
<dbReference type="Pfam" id="PF06441">
    <property type="entry name" value="EHN"/>
    <property type="match status" value="1"/>
</dbReference>
<dbReference type="GO" id="GO:0097176">
    <property type="term" value="P:epoxide metabolic process"/>
    <property type="evidence" value="ECO:0007669"/>
    <property type="project" value="TreeGrafter"/>
</dbReference>
<evidence type="ECO:0000256" key="1">
    <source>
        <dbReference type="ARBA" id="ARBA00010088"/>
    </source>
</evidence>
<sequence length="406" mass="45812">MTQDFSKPPSRSLSIRPFTVEVPDTTLDQLRTLINLSKIGTETWENTQSHFGTTHKWLSDARAAWLDPSIFSWRSQEERINSLPNFSLTVPLSTLDSKWKEGVEYNLHHLALFSNRTDALPILLLHGFPGSFLEYVPLLESLKKKYTPDTLPYHFILPSLPGYGFSAFSASTEPKAFVNTEFDYRDGASILNRLMAELGFGDKYVVHGGDVGTLFARYLAEEFDGCKAFHMNGIFGTKQPVAPEMEGYTEQDKMRIAKAGEFFATGFGYAMMHMTKPGTIGLTISSSPLALLAWIGEKLCDWVQDALPIETILANVTLYWITDTYPRCIYSNRFPPILPFPENKPFGVSNFPCELVAAPRAWVEKTFPNVVFYKDYEKGGHFSAWEVPEAALSGIEEFMDKVKNFL</sequence>
<protein>
    <submittedName>
        <fullName evidence="5">Epoxide hydrolase 1</fullName>
    </submittedName>
</protein>
<dbReference type="InterPro" id="IPR010497">
    <property type="entry name" value="Epoxide_hydro_N"/>
</dbReference>
<evidence type="ECO:0000313" key="6">
    <source>
        <dbReference type="Proteomes" id="UP000186583"/>
    </source>
</evidence>
<dbReference type="SUPFAM" id="SSF53474">
    <property type="entry name" value="alpha/beta-Hydrolases"/>
    <property type="match status" value="1"/>
</dbReference>
<dbReference type="PRINTS" id="PR00412">
    <property type="entry name" value="EPOXHYDRLASE"/>
</dbReference>
<dbReference type="AlphaFoldDB" id="A0A1Q8S5P1"/>
<dbReference type="InterPro" id="IPR029058">
    <property type="entry name" value="AB_hydrolase_fold"/>
</dbReference>
<feature type="active site" description="Proton donor" evidence="3">
    <location>
        <position position="330"/>
    </location>
</feature>
<feature type="active site" description="Nucleophile" evidence="3">
    <location>
        <position position="210"/>
    </location>
</feature>
<gene>
    <name evidence="5" type="ORF">CCHL11_02388</name>
</gene>
<dbReference type="Gene3D" id="3.40.50.1820">
    <property type="entry name" value="alpha/beta hydrolase"/>
    <property type="match status" value="1"/>
</dbReference>
<accession>A0A1Q8S5P1</accession>
<dbReference type="GO" id="GO:0004301">
    <property type="term" value="F:epoxide hydrolase activity"/>
    <property type="evidence" value="ECO:0007669"/>
    <property type="project" value="TreeGrafter"/>
</dbReference>
<dbReference type="InterPro" id="IPR016292">
    <property type="entry name" value="Epoxide_hydrolase"/>
</dbReference>
<dbReference type="PANTHER" id="PTHR21661:SF39">
    <property type="entry name" value="HYDROLASE, PUTATIVE (AFU_ORTHOLOGUE AFUA_3G08960)-RELATED"/>
    <property type="match status" value="1"/>
</dbReference>
<comment type="caution">
    <text evidence="5">The sequence shown here is derived from an EMBL/GenBank/DDBJ whole genome shotgun (WGS) entry which is preliminary data.</text>
</comment>
<dbReference type="Proteomes" id="UP000186583">
    <property type="component" value="Unassembled WGS sequence"/>
</dbReference>
<dbReference type="PANTHER" id="PTHR21661">
    <property type="entry name" value="EPOXIDE HYDROLASE 1-RELATED"/>
    <property type="match status" value="1"/>
</dbReference>
<organism evidence="5 6">
    <name type="scientific">Colletotrichum chlorophyti</name>
    <dbReference type="NCBI Taxonomy" id="708187"/>
    <lineage>
        <taxon>Eukaryota</taxon>
        <taxon>Fungi</taxon>
        <taxon>Dikarya</taxon>
        <taxon>Ascomycota</taxon>
        <taxon>Pezizomycotina</taxon>
        <taxon>Sordariomycetes</taxon>
        <taxon>Hypocreomycetidae</taxon>
        <taxon>Glomerellales</taxon>
        <taxon>Glomerellaceae</taxon>
        <taxon>Colletotrichum</taxon>
    </lineage>
</organism>
<evidence type="ECO:0000256" key="3">
    <source>
        <dbReference type="PIRSR" id="PIRSR001112-1"/>
    </source>
</evidence>
<proteinExistence type="inferred from homology"/>
<feature type="active site" description="Proton acceptor" evidence="3">
    <location>
        <position position="381"/>
    </location>
</feature>
<dbReference type="STRING" id="708187.A0A1Q8S5P1"/>
<dbReference type="PIRSF" id="PIRSF001112">
    <property type="entry name" value="Epoxide_hydrolase"/>
    <property type="match status" value="1"/>
</dbReference>
<keyword evidence="2 5" id="KW-0378">Hydrolase</keyword>
<comment type="similarity">
    <text evidence="1">Belongs to the peptidase S33 family.</text>
</comment>
<evidence type="ECO:0000259" key="4">
    <source>
        <dbReference type="Pfam" id="PF06441"/>
    </source>
</evidence>
<evidence type="ECO:0000256" key="2">
    <source>
        <dbReference type="ARBA" id="ARBA00022801"/>
    </source>
</evidence>
<feature type="domain" description="Epoxide hydrolase N-terminal" evidence="4">
    <location>
        <begin position="15"/>
        <end position="135"/>
    </location>
</feature>
<evidence type="ECO:0000313" key="5">
    <source>
        <dbReference type="EMBL" id="OLN96778.1"/>
    </source>
</evidence>
<dbReference type="InterPro" id="IPR000639">
    <property type="entry name" value="Epox_hydrolase-like"/>
</dbReference>
<dbReference type="OrthoDB" id="7130006at2759"/>
<reference evidence="5 6" key="1">
    <citation type="submission" date="2016-11" db="EMBL/GenBank/DDBJ databases">
        <title>Draft Genome Assembly of Colletotrichum chlorophyti a pathogen of herbaceous plants.</title>
        <authorList>
            <person name="Gan P."/>
            <person name="Narusaka M."/>
            <person name="Tsushima A."/>
            <person name="Narusaka Y."/>
            <person name="Takano Y."/>
            <person name="Shirasu K."/>
        </authorList>
    </citation>
    <scope>NUCLEOTIDE SEQUENCE [LARGE SCALE GENOMIC DNA]</scope>
    <source>
        <strain evidence="5 6">NTL11</strain>
    </source>
</reference>
<keyword evidence="6" id="KW-1185">Reference proteome</keyword>